<dbReference type="Proteomes" id="UP000662637">
    <property type="component" value="Unassembled WGS sequence"/>
</dbReference>
<organism evidence="2 3">
    <name type="scientific">Marmota monax</name>
    <name type="common">Woodchuck</name>
    <dbReference type="NCBI Taxonomy" id="9995"/>
    <lineage>
        <taxon>Eukaryota</taxon>
        <taxon>Metazoa</taxon>
        <taxon>Chordata</taxon>
        <taxon>Craniata</taxon>
        <taxon>Vertebrata</taxon>
        <taxon>Euteleostomi</taxon>
        <taxon>Mammalia</taxon>
        <taxon>Eutheria</taxon>
        <taxon>Euarchontoglires</taxon>
        <taxon>Glires</taxon>
        <taxon>Rodentia</taxon>
        <taxon>Sciuromorpha</taxon>
        <taxon>Sciuridae</taxon>
        <taxon>Xerinae</taxon>
        <taxon>Marmotini</taxon>
        <taxon>Marmota</taxon>
    </lineage>
</organism>
<dbReference type="AlphaFoldDB" id="A0A5E4BK56"/>
<protein>
    <submittedName>
        <fullName evidence="2">Uncharacterized protein</fullName>
    </submittedName>
</protein>
<keyword evidence="3" id="KW-1185">Reference proteome</keyword>
<reference evidence="2 3" key="1">
    <citation type="submission" date="2019-04" db="EMBL/GenBank/DDBJ databases">
        <authorList>
            <person name="Alioto T."/>
            <person name="Alioto T."/>
        </authorList>
    </citation>
    <scope>NUCLEOTIDE SEQUENCE [LARGE SCALE GENOMIC DNA]</scope>
</reference>
<reference evidence="1" key="2">
    <citation type="submission" date="2020-08" db="EMBL/GenBank/DDBJ databases">
        <authorList>
            <person name="Shumante A."/>
            <person name="Zimin A.V."/>
            <person name="Puiu D."/>
            <person name="Salzberg S.L."/>
        </authorList>
    </citation>
    <scope>NUCLEOTIDE SEQUENCE</scope>
    <source>
        <strain evidence="1">WC2-LM</strain>
        <tissue evidence="1">Liver</tissue>
    </source>
</reference>
<dbReference type="EMBL" id="CABDUW010000489">
    <property type="protein sequence ID" value="VTJ70083.1"/>
    <property type="molecule type" value="Genomic_DNA"/>
</dbReference>
<dbReference type="EMBL" id="WJEC01003280">
    <property type="protein sequence ID" value="KAF7475264.1"/>
    <property type="molecule type" value="Genomic_DNA"/>
</dbReference>
<sequence length="110" mass="11703">MGPAAQRRAGLCQYHVIENLTVSQLLFVLGWFVRSGAADPSAARVLQRPPTCAACPAAEQQSEARTGKALLLELDPGKGKVAAQITQGSLLRLPCQEQRASLPSVPASFY</sequence>
<gene>
    <name evidence="1" type="ORF">GHT09_013914</name>
    <name evidence="2" type="ORF">MONAX_5E043797</name>
</gene>
<proteinExistence type="predicted"/>
<name>A0A5E4BK56_MARMO</name>
<dbReference type="Proteomes" id="UP000335636">
    <property type="component" value="Unassembled WGS sequence"/>
</dbReference>
<evidence type="ECO:0000313" key="3">
    <source>
        <dbReference type="Proteomes" id="UP000335636"/>
    </source>
</evidence>
<evidence type="ECO:0000313" key="2">
    <source>
        <dbReference type="EMBL" id="VTJ70083.1"/>
    </source>
</evidence>
<evidence type="ECO:0000313" key="1">
    <source>
        <dbReference type="EMBL" id="KAF7475264.1"/>
    </source>
</evidence>
<accession>A0A5E4BK56</accession>